<reference evidence="1 2" key="1">
    <citation type="journal article" date="2021" name="Hortic Res">
        <title>High-quality reference genome and annotation aids understanding of berry development for evergreen blueberry (Vaccinium darrowii).</title>
        <authorList>
            <person name="Yu J."/>
            <person name="Hulse-Kemp A.M."/>
            <person name="Babiker E."/>
            <person name="Staton M."/>
        </authorList>
    </citation>
    <scope>NUCLEOTIDE SEQUENCE [LARGE SCALE GENOMIC DNA]</scope>
    <source>
        <strain evidence="2">cv. NJ 8807/NJ 8810</strain>
        <tissue evidence="1">Young leaf</tissue>
    </source>
</reference>
<dbReference type="Proteomes" id="UP000828048">
    <property type="component" value="Chromosome 3"/>
</dbReference>
<organism evidence="1 2">
    <name type="scientific">Vaccinium darrowii</name>
    <dbReference type="NCBI Taxonomy" id="229202"/>
    <lineage>
        <taxon>Eukaryota</taxon>
        <taxon>Viridiplantae</taxon>
        <taxon>Streptophyta</taxon>
        <taxon>Embryophyta</taxon>
        <taxon>Tracheophyta</taxon>
        <taxon>Spermatophyta</taxon>
        <taxon>Magnoliopsida</taxon>
        <taxon>eudicotyledons</taxon>
        <taxon>Gunneridae</taxon>
        <taxon>Pentapetalae</taxon>
        <taxon>asterids</taxon>
        <taxon>Ericales</taxon>
        <taxon>Ericaceae</taxon>
        <taxon>Vaccinioideae</taxon>
        <taxon>Vaccinieae</taxon>
        <taxon>Vaccinium</taxon>
    </lineage>
</organism>
<evidence type="ECO:0000313" key="2">
    <source>
        <dbReference type="Proteomes" id="UP000828048"/>
    </source>
</evidence>
<sequence>MHQDAGFNLYKFKIPKYSPHHISPSLPTNMAVIPLFKVFVLLLSCSTVFGDVAGLVSWPPPPPHGDTATNHPVESPKSHPTAPPPPHHNATINHPVESPKSHPTAPPPPHHEAPITHPVESPKSHPKAPPPPHHEAPITHPVESPKSHPMAPPSPHHEAPITHPVESPKSHPTAPPPPHHEAPMTHPVESPKSHPMAPPPPHHEAPITHPVESPKTHPMPPPPPHYHPKSPPPHYHRKSPPPHYHQHGHHHPSSHHHKNHIRSPPSVHAPSHPQVHPPSHPPNYRSQWWDMAVQGVVYCKPCKYFGVETLWGAHPLPGADVKLQCNNTRLAISRSWFGKTDKHGYFFIIVPRRLTAFRSHKCTVSLVSSPNSTCQKPTNLFNGAEGAMLVVPKKPRMLPFQLFTVGPFAYEPESKCL</sequence>
<keyword evidence="2" id="KW-1185">Reference proteome</keyword>
<name>A0ACB7Z0H0_9ERIC</name>
<evidence type="ECO:0000313" key="1">
    <source>
        <dbReference type="EMBL" id="KAH7859291.1"/>
    </source>
</evidence>
<accession>A0ACB7Z0H0</accession>
<proteinExistence type="predicted"/>
<comment type="caution">
    <text evidence="1">The sequence shown here is derived from an EMBL/GenBank/DDBJ whole genome shotgun (WGS) entry which is preliminary data.</text>
</comment>
<dbReference type="EMBL" id="CM037153">
    <property type="protein sequence ID" value="KAH7859291.1"/>
    <property type="molecule type" value="Genomic_DNA"/>
</dbReference>
<gene>
    <name evidence="1" type="ORF">Vadar_034194</name>
</gene>
<protein>
    <submittedName>
        <fullName evidence="1">Uncharacterized protein</fullName>
    </submittedName>
</protein>